<proteinExistence type="predicted"/>
<dbReference type="InterPro" id="IPR019448">
    <property type="entry name" value="NT-C2"/>
</dbReference>
<dbReference type="EMBL" id="CP136890">
    <property type="protein sequence ID" value="WOK95521.1"/>
    <property type="molecule type" value="Genomic_DNA"/>
</dbReference>
<evidence type="ECO:0000259" key="1">
    <source>
        <dbReference type="PROSITE" id="PS51840"/>
    </source>
</evidence>
<dbReference type="AlphaFoldDB" id="A0AAQ3JT79"/>
<dbReference type="Proteomes" id="UP001327560">
    <property type="component" value="Chromosome 1"/>
</dbReference>
<name>A0AAQ3JT79_9LILI</name>
<dbReference type="PANTHER" id="PTHR31182">
    <property type="entry name" value="C2 NT-TYPE DOMAIN-CONTAINING PROTEIN"/>
    <property type="match status" value="1"/>
</dbReference>
<reference evidence="2 3" key="1">
    <citation type="submission" date="2023-10" db="EMBL/GenBank/DDBJ databases">
        <title>Chromosome-scale genome assembly provides insights into flower coloration mechanisms of Canna indica.</title>
        <authorList>
            <person name="Li C."/>
        </authorList>
    </citation>
    <scope>NUCLEOTIDE SEQUENCE [LARGE SCALE GENOMIC DNA]</scope>
    <source>
        <tissue evidence="2">Flower</tissue>
    </source>
</reference>
<accession>A0AAQ3JT79</accession>
<evidence type="ECO:0000313" key="2">
    <source>
        <dbReference type="EMBL" id="WOK95521.1"/>
    </source>
</evidence>
<sequence>MSFRLFLMVHGIKNLPVDCSKSSMMIIIEWRGSGRKVLGFLHQGMKQKNCTSKQPTQPNGTVTWKEGFNCICNLKRINSQSFKSWIVNLQVQVLDSSFCGESSMIIGETEINIAEYAPPNSQKRIRVPIRCSINDQTAEALLKIKFHFVELRSKASMGFKLPRTVSLRALSCVVLEQNQTAEFSSDGLIYPSLMVDSSSDDEPEVNYEEIASNNLLLGADLLGEVECFQDHDHEKEEYILPSPDRVKRQPSLVRLLSKKTKLSFKTVRPQPKGEPLLNKTRSDVGGDDIDIERHESSFGAVRADQEKCQSRGFEDEGLFEVGVWERRRLMSRDGEMELVTDIFLASIDQRSEKAAGESACTVLAVVIADWLHKNPKTLPLRCQLDELIHQGSLQWRKLCEEENHKEKFLDQHFDLDTVLAAKVRSLIEIKTMSYIGFFGLDNDMPDTLQSLQETMSFDTIWDKLRPASASEERIYITSWNDHFFVLKVERNSIYLIDTLGERLFEGCSQAYIMKFDEGSVMYKRRLEGDSKEVKQEAAQSDESSGEVMCEGMVCCKEYVKRFLAALPLRELQEDVKRGVMEEAILHRCLQIEFHHTAPSIEE</sequence>
<organism evidence="2 3">
    <name type="scientific">Canna indica</name>
    <name type="common">Indian-shot</name>
    <dbReference type="NCBI Taxonomy" id="4628"/>
    <lineage>
        <taxon>Eukaryota</taxon>
        <taxon>Viridiplantae</taxon>
        <taxon>Streptophyta</taxon>
        <taxon>Embryophyta</taxon>
        <taxon>Tracheophyta</taxon>
        <taxon>Spermatophyta</taxon>
        <taxon>Magnoliopsida</taxon>
        <taxon>Liliopsida</taxon>
        <taxon>Zingiberales</taxon>
        <taxon>Cannaceae</taxon>
        <taxon>Canna</taxon>
    </lineage>
</organism>
<keyword evidence="3" id="KW-1185">Reference proteome</keyword>
<dbReference type="PANTHER" id="PTHR31182:SF21">
    <property type="entry name" value="C2 NT-TYPE DOMAIN-CONTAINING PROTEIN"/>
    <property type="match status" value="1"/>
</dbReference>
<gene>
    <name evidence="2" type="ORF">Cni_G04228</name>
</gene>
<protein>
    <recommendedName>
        <fullName evidence="1">C2 NT-type domain-containing protein</fullName>
    </recommendedName>
</protein>
<dbReference type="PROSITE" id="PS51840">
    <property type="entry name" value="C2_NT"/>
    <property type="match status" value="1"/>
</dbReference>
<feature type="domain" description="C2 NT-type" evidence="1">
    <location>
        <begin position="1"/>
        <end position="150"/>
    </location>
</feature>
<evidence type="ECO:0000313" key="3">
    <source>
        <dbReference type="Proteomes" id="UP001327560"/>
    </source>
</evidence>
<dbReference type="Pfam" id="PF10358">
    <property type="entry name" value="NT-C2"/>
    <property type="match status" value="1"/>
</dbReference>